<dbReference type="Gene3D" id="3.40.30.10">
    <property type="entry name" value="Glutaredoxin"/>
    <property type="match status" value="1"/>
</dbReference>
<evidence type="ECO:0000256" key="9">
    <source>
        <dbReference type="SAM" id="Phobius"/>
    </source>
</evidence>
<comment type="caution">
    <text evidence="11">The sequence shown here is derived from an EMBL/GenBank/DDBJ whole genome shotgun (WGS) entry which is preliminary data.</text>
</comment>
<evidence type="ECO:0000256" key="5">
    <source>
        <dbReference type="ARBA" id="ARBA00022729"/>
    </source>
</evidence>
<evidence type="ECO:0000256" key="2">
    <source>
        <dbReference type="ARBA" id="ARBA00004477"/>
    </source>
</evidence>
<dbReference type="InterPro" id="IPR021149">
    <property type="entry name" value="OligosaccharylTrfase_OST3/OST6"/>
</dbReference>
<keyword evidence="8 9" id="KW-0472">Membrane</keyword>
<evidence type="ECO:0000313" key="11">
    <source>
        <dbReference type="EMBL" id="KAF9518188.1"/>
    </source>
</evidence>
<dbReference type="EMBL" id="MU128926">
    <property type="protein sequence ID" value="KAF9518188.1"/>
    <property type="molecule type" value="Genomic_DNA"/>
</dbReference>
<dbReference type="SUPFAM" id="SSF52833">
    <property type="entry name" value="Thioredoxin-like"/>
    <property type="match status" value="1"/>
</dbReference>
<proteinExistence type="inferred from homology"/>
<evidence type="ECO:0000256" key="4">
    <source>
        <dbReference type="ARBA" id="ARBA00022692"/>
    </source>
</evidence>
<feature type="chain" id="PRO_5040474159" description="Dolichyl-diphosphooligosaccharide-protein glycotransferase" evidence="10">
    <location>
        <begin position="23"/>
        <end position="325"/>
    </location>
</feature>
<dbReference type="AlphaFoldDB" id="A0A9P6B5N3"/>
<dbReference type="GO" id="GO:0008250">
    <property type="term" value="C:oligosaccharyltransferase complex"/>
    <property type="evidence" value="ECO:0007669"/>
    <property type="project" value="TreeGrafter"/>
</dbReference>
<feature type="transmembrane region" description="Helical" evidence="9">
    <location>
        <begin position="261"/>
        <end position="280"/>
    </location>
</feature>
<keyword evidence="5 10" id="KW-0732">Signal</keyword>
<evidence type="ECO:0000256" key="3">
    <source>
        <dbReference type="ARBA" id="ARBA00009561"/>
    </source>
</evidence>
<feature type="transmembrane region" description="Helical" evidence="9">
    <location>
        <begin position="210"/>
        <end position="229"/>
    </location>
</feature>
<evidence type="ECO:0000256" key="10">
    <source>
        <dbReference type="SAM" id="SignalP"/>
    </source>
</evidence>
<dbReference type="PANTHER" id="PTHR12692">
    <property type="entry name" value="DOLICHYL-DIPHOSPHOOLIGOSACCHARIDE--PROTEIN GLYCOSYLTRANSFERASE-RELATED"/>
    <property type="match status" value="1"/>
</dbReference>
<evidence type="ECO:0008006" key="13">
    <source>
        <dbReference type="Google" id="ProtNLM"/>
    </source>
</evidence>
<keyword evidence="7 9" id="KW-1133">Transmembrane helix</keyword>
<keyword evidence="6" id="KW-0256">Endoplasmic reticulum</keyword>
<comment type="function">
    <text evidence="1">Subunit of the oligosaccharyl transferase (OST) complex that catalyzes the initial transfer of a defined glycan (Glc(3)Man(9)GlcNAc(2) in eukaryotes) from the lipid carrier dolichol-pyrophosphate to an asparagine residue within an Asn-X-Ser/Thr consensus motif in nascent polypeptide chains, the first step in protein N-glycosylation. N-glycosylation occurs cotranslationally and the complex associates with the Sec61 complex at the channel-forming translocon complex that mediates protein translocation across the endoplasmic reticulum (ER). All subunits are required for a maximal enzyme activity.</text>
</comment>
<organism evidence="11 12">
    <name type="scientific">Hydnum rufescens UP504</name>
    <dbReference type="NCBI Taxonomy" id="1448309"/>
    <lineage>
        <taxon>Eukaryota</taxon>
        <taxon>Fungi</taxon>
        <taxon>Dikarya</taxon>
        <taxon>Basidiomycota</taxon>
        <taxon>Agaricomycotina</taxon>
        <taxon>Agaricomycetes</taxon>
        <taxon>Cantharellales</taxon>
        <taxon>Hydnaceae</taxon>
        <taxon>Hydnum</taxon>
    </lineage>
</organism>
<gene>
    <name evidence="11" type="ORF">BS47DRAFT_1338444</name>
</gene>
<reference evidence="11" key="1">
    <citation type="journal article" date="2020" name="Nat. Commun.">
        <title>Large-scale genome sequencing of mycorrhizal fungi provides insights into the early evolution of symbiotic traits.</title>
        <authorList>
            <person name="Miyauchi S."/>
            <person name="Kiss E."/>
            <person name="Kuo A."/>
            <person name="Drula E."/>
            <person name="Kohler A."/>
            <person name="Sanchez-Garcia M."/>
            <person name="Morin E."/>
            <person name="Andreopoulos B."/>
            <person name="Barry K.W."/>
            <person name="Bonito G."/>
            <person name="Buee M."/>
            <person name="Carver A."/>
            <person name="Chen C."/>
            <person name="Cichocki N."/>
            <person name="Clum A."/>
            <person name="Culley D."/>
            <person name="Crous P.W."/>
            <person name="Fauchery L."/>
            <person name="Girlanda M."/>
            <person name="Hayes R.D."/>
            <person name="Keri Z."/>
            <person name="LaButti K."/>
            <person name="Lipzen A."/>
            <person name="Lombard V."/>
            <person name="Magnuson J."/>
            <person name="Maillard F."/>
            <person name="Murat C."/>
            <person name="Nolan M."/>
            <person name="Ohm R.A."/>
            <person name="Pangilinan J."/>
            <person name="Pereira M.F."/>
            <person name="Perotto S."/>
            <person name="Peter M."/>
            <person name="Pfister S."/>
            <person name="Riley R."/>
            <person name="Sitrit Y."/>
            <person name="Stielow J.B."/>
            <person name="Szollosi G."/>
            <person name="Zifcakova L."/>
            <person name="Stursova M."/>
            <person name="Spatafora J.W."/>
            <person name="Tedersoo L."/>
            <person name="Vaario L.M."/>
            <person name="Yamada A."/>
            <person name="Yan M."/>
            <person name="Wang P."/>
            <person name="Xu J."/>
            <person name="Bruns T."/>
            <person name="Baldrian P."/>
            <person name="Vilgalys R."/>
            <person name="Dunand C."/>
            <person name="Henrissat B."/>
            <person name="Grigoriev I.V."/>
            <person name="Hibbett D."/>
            <person name="Nagy L.G."/>
            <person name="Martin F.M."/>
        </authorList>
    </citation>
    <scope>NUCLEOTIDE SEQUENCE</scope>
    <source>
        <strain evidence="11">UP504</strain>
    </source>
</reference>
<dbReference type="OrthoDB" id="67566at2759"/>
<keyword evidence="4 9" id="KW-0812">Transmembrane</keyword>
<dbReference type="PANTHER" id="PTHR12692:SF0">
    <property type="entry name" value="GH11935P"/>
    <property type="match status" value="1"/>
</dbReference>
<evidence type="ECO:0000256" key="6">
    <source>
        <dbReference type="ARBA" id="ARBA00022824"/>
    </source>
</evidence>
<dbReference type="GO" id="GO:0018279">
    <property type="term" value="P:protein N-linked glycosylation via asparagine"/>
    <property type="evidence" value="ECO:0007669"/>
    <property type="project" value="TreeGrafter"/>
</dbReference>
<dbReference type="Pfam" id="PF04756">
    <property type="entry name" value="OST3_OST6"/>
    <property type="match status" value="1"/>
</dbReference>
<accession>A0A9P6B5N3</accession>
<feature type="transmembrane region" description="Helical" evidence="9">
    <location>
        <begin position="292"/>
        <end position="314"/>
    </location>
</feature>
<feature type="transmembrane region" description="Helical" evidence="9">
    <location>
        <begin position="176"/>
        <end position="198"/>
    </location>
</feature>
<dbReference type="InterPro" id="IPR036249">
    <property type="entry name" value="Thioredoxin-like_sf"/>
</dbReference>
<evidence type="ECO:0000256" key="1">
    <source>
        <dbReference type="ARBA" id="ARBA00002791"/>
    </source>
</evidence>
<feature type="signal peptide" evidence="10">
    <location>
        <begin position="1"/>
        <end position="22"/>
    </location>
</feature>
<comment type="subcellular location">
    <subcellularLocation>
        <location evidence="2">Endoplasmic reticulum membrane</location>
        <topology evidence="2">Multi-pass membrane protein</topology>
    </subcellularLocation>
</comment>
<sequence length="325" mass="36275">MILSLRLLTFAVSLSFLPSVFGDDATRAKYAQLAQAGNGVIKLNSAEFEAITASNRDWSVAVVFTALGNEFKCAPCHTFDPNYRAVAKAWSKVSQPQRDSHFFASLDFADGQTVFRSLGLTSAPAVTFYPALKGHFKPKKTDTWSYDFNQNLFDASSLAEALSHSTPIPIPYKAPLNYGLISTVLGTLIFLAIVARFFWMFFSSYILSRWTWALFTIAASLVFTSGFMFTRIRNVPFAQNTHEGPQWIAAGYSNQFGAETWVVSTLYGTLGLSQIALIILVPRILKPQQQRIAIYIWTAVTVILYSVLISLFRLKHAGYPFHLLF</sequence>
<protein>
    <recommendedName>
        <fullName evidence="13">Dolichyl-diphosphooligosaccharide-protein glycotransferase</fullName>
    </recommendedName>
</protein>
<name>A0A9P6B5N3_9AGAM</name>
<evidence type="ECO:0000313" key="12">
    <source>
        <dbReference type="Proteomes" id="UP000886523"/>
    </source>
</evidence>
<keyword evidence="12" id="KW-1185">Reference proteome</keyword>
<evidence type="ECO:0000256" key="8">
    <source>
        <dbReference type="ARBA" id="ARBA00023136"/>
    </source>
</evidence>
<dbReference type="Proteomes" id="UP000886523">
    <property type="component" value="Unassembled WGS sequence"/>
</dbReference>
<comment type="similarity">
    <text evidence="3">Belongs to the OST3/OST6 family.</text>
</comment>
<evidence type="ECO:0000256" key="7">
    <source>
        <dbReference type="ARBA" id="ARBA00022989"/>
    </source>
</evidence>